<evidence type="ECO:0000313" key="2">
    <source>
        <dbReference type="EMBL" id="RBI84026.1"/>
    </source>
</evidence>
<dbReference type="InterPro" id="IPR032347">
    <property type="entry name" value="DUF4864"/>
</dbReference>
<feature type="chain" id="PRO_5017075623" evidence="1">
    <location>
        <begin position="21"/>
        <end position="137"/>
    </location>
</feature>
<comment type="caution">
    <text evidence="2">The sequence shown here is derived from an EMBL/GenBank/DDBJ whole genome shotgun (WGS) entry which is preliminary data.</text>
</comment>
<proteinExistence type="predicted"/>
<organism evidence="2 3">
    <name type="scientific">Rhodosalinus halophilus</name>
    <dbReference type="NCBI Taxonomy" id="2259333"/>
    <lineage>
        <taxon>Bacteria</taxon>
        <taxon>Pseudomonadati</taxon>
        <taxon>Pseudomonadota</taxon>
        <taxon>Alphaproteobacteria</taxon>
        <taxon>Rhodobacterales</taxon>
        <taxon>Paracoccaceae</taxon>
        <taxon>Rhodosalinus</taxon>
    </lineage>
</organism>
<dbReference type="EMBL" id="QNTQ01000013">
    <property type="protein sequence ID" value="RBI84026.1"/>
    <property type="molecule type" value="Genomic_DNA"/>
</dbReference>
<sequence>MRRLLLALFATLALGLPLRAEEAAAPAIRDVISAQIDAFRADDFARAFTYASPGIRNVFRTPENFGRMVRQGYPMVWRPAEVQFLELEARGGALHQKVLIRDGDGVAHVLDYRMEPDGQGGWKIDGVRILEAPEVAA</sequence>
<reference evidence="2 3" key="1">
    <citation type="submission" date="2018-07" db="EMBL/GenBank/DDBJ databases">
        <title>Rhodosalinus sp. strain E84T genomic sequence and assembly.</title>
        <authorList>
            <person name="Liu Z.-W."/>
            <person name="Lu D.-C."/>
        </authorList>
    </citation>
    <scope>NUCLEOTIDE SEQUENCE [LARGE SCALE GENOMIC DNA]</scope>
    <source>
        <strain evidence="2 3">E84</strain>
    </source>
</reference>
<keyword evidence="3" id="KW-1185">Reference proteome</keyword>
<name>A0A365U734_9RHOB</name>
<dbReference type="Pfam" id="PF16156">
    <property type="entry name" value="DUF4864"/>
    <property type="match status" value="1"/>
</dbReference>
<feature type="signal peptide" evidence="1">
    <location>
        <begin position="1"/>
        <end position="20"/>
    </location>
</feature>
<evidence type="ECO:0000256" key="1">
    <source>
        <dbReference type="SAM" id="SignalP"/>
    </source>
</evidence>
<dbReference type="OrthoDB" id="9130422at2"/>
<protein>
    <submittedName>
        <fullName evidence="2">DUF4864 domain-containing protein</fullName>
    </submittedName>
</protein>
<dbReference type="Proteomes" id="UP000253370">
    <property type="component" value="Unassembled WGS sequence"/>
</dbReference>
<keyword evidence="1" id="KW-0732">Signal</keyword>
<accession>A0A365U734</accession>
<dbReference type="AlphaFoldDB" id="A0A365U734"/>
<dbReference type="RefSeq" id="WP_113290005.1">
    <property type="nucleotide sequence ID" value="NZ_QNTQ01000013.1"/>
</dbReference>
<gene>
    <name evidence="2" type="ORF">DRV85_13490</name>
</gene>
<evidence type="ECO:0000313" key="3">
    <source>
        <dbReference type="Proteomes" id="UP000253370"/>
    </source>
</evidence>